<evidence type="ECO:0000313" key="2">
    <source>
        <dbReference type="Proteomes" id="UP001362999"/>
    </source>
</evidence>
<gene>
    <name evidence="1" type="ORF">R3P38DRAFT_3377645</name>
</gene>
<evidence type="ECO:0000313" key="1">
    <source>
        <dbReference type="EMBL" id="KAK6977336.1"/>
    </source>
</evidence>
<dbReference type="AlphaFoldDB" id="A0AAV9ZAU6"/>
<organism evidence="1 2">
    <name type="scientific">Favolaschia claudopus</name>
    <dbReference type="NCBI Taxonomy" id="2862362"/>
    <lineage>
        <taxon>Eukaryota</taxon>
        <taxon>Fungi</taxon>
        <taxon>Dikarya</taxon>
        <taxon>Basidiomycota</taxon>
        <taxon>Agaricomycotina</taxon>
        <taxon>Agaricomycetes</taxon>
        <taxon>Agaricomycetidae</taxon>
        <taxon>Agaricales</taxon>
        <taxon>Marasmiineae</taxon>
        <taxon>Mycenaceae</taxon>
        <taxon>Favolaschia</taxon>
    </lineage>
</organism>
<dbReference type="Proteomes" id="UP001362999">
    <property type="component" value="Unassembled WGS sequence"/>
</dbReference>
<reference evidence="1 2" key="1">
    <citation type="journal article" date="2024" name="J Genomics">
        <title>Draft genome sequencing and assembly of Favolaschia claudopus CIRM-BRFM 2984 isolated from oak limbs.</title>
        <authorList>
            <person name="Navarro D."/>
            <person name="Drula E."/>
            <person name="Chaduli D."/>
            <person name="Cazenave R."/>
            <person name="Ahrendt S."/>
            <person name="Wang J."/>
            <person name="Lipzen A."/>
            <person name="Daum C."/>
            <person name="Barry K."/>
            <person name="Grigoriev I.V."/>
            <person name="Favel A."/>
            <person name="Rosso M.N."/>
            <person name="Martin F."/>
        </authorList>
    </citation>
    <scope>NUCLEOTIDE SEQUENCE [LARGE SCALE GENOMIC DNA]</scope>
    <source>
        <strain evidence="1 2">CIRM-BRFM 2984</strain>
    </source>
</reference>
<proteinExistence type="predicted"/>
<accession>A0AAV9ZAU6</accession>
<dbReference type="EMBL" id="JAWWNJ010000170">
    <property type="protein sequence ID" value="KAK6977336.1"/>
    <property type="molecule type" value="Genomic_DNA"/>
</dbReference>
<keyword evidence="2" id="KW-1185">Reference proteome</keyword>
<name>A0AAV9ZAU6_9AGAR</name>
<sequence length="282" mass="30773">MISRSSILSATGSTLAMQQHSLVFRKLNRVSHCVEPGSRGIVIRCFEVLTEIEINSNDHAFASEQSFHQPTTTHCAVVAPGVTKFLHRLRFESSVLPALAQSQKPAKPSHGLSGPGQAISLASSGSGFWLEDFRAKPSQGGHFEAKITCTQPFSNTLLQIFRRTLQNSTTKKVPLTVDKGNVAARASGKSSVSFTNSKVKFSARPWPEPAALAWPWLSLAHGSGFKNFGPEPGKARPKPWLSGQAKPGKHYLRDCRPTQFSDGFNGNDMGRFEWVNLVKTTS</sequence>
<protein>
    <submittedName>
        <fullName evidence="1">Uncharacterized protein</fullName>
    </submittedName>
</protein>
<comment type="caution">
    <text evidence="1">The sequence shown here is derived from an EMBL/GenBank/DDBJ whole genome shotgun (WGS) entry which is preliminary data.</text>
</comment>